<evidence type="ECO:0000259" key="3">
    <source>
        <dbReference type="PROSITE" id="PS50110"/>
    </source>
</evidence>
<dbReference type="PROSITE" id="PS50110">
    <property type="entry name" value="RESPONSE_REGULATORY"/>
    <property type="match status" value="1"/>
</dbReference>
<dbReference type="RefSeq" id="WP_190837551.1">
    <property type="nucleotide sequence ID" value="NZ_CAWPPI010000124.1"/>
</dbReference>
<keyword evidence="1 2" id="KW-0597">Phosphoprotein</keyword>
<sequence>MASNKILVIDDTTVVRVKVREMLPPGNFQVLEAKDGLEGLNLIRQEKLSLIMLDFLLPKMSGWDVFQQIQSQPDLRKIPLVIMSGRKEEVTEKIPEPFEYFEFLGKPFDQKQLIHAIKLAMTKAKQPRPEPVPVVAAVVAKNSTAASSLPEASSSVASSLPETPSQEVQILNEKVVKMQAEIDSLKKQLAQVVSFIKQKIK</sequence>
<gene>
    <name evidence="4" type="ORF">ICL16_40600</name>
</gene>
<evidence type="ECO:0000313" key="5">
    <source>
        <dbReference type="Proteomes" id="UP000629098"/>
    </source>
</evidence>
<proteinExistence type="predicted"/>
<dbReference type="InterPro" id="IPR001789">
    <property type="entry name" value="Sig_transdc_resp-reg_receiver"/>
</dbReference>
<dbReference type="EMBL" id="JACXAE010000124">
    <property type="protein sequence ID" value="MBD2778176.1"/>
    <property type="molecule type" value="Genomic_DNA"/>
</dbReference>
<dbReference type="SMART" id="SM00448">
    <property type="entry name" value="REC"/>
    <property type="match status" value="1"/>
</dbReference>
<evidence type="ECO:0000313" key="4">
    <source>
        <dbReference type="EMBL" id="MBD2778176.1"/>
    </source>
</evidence>
<dbReference type="CDD" id="cd00156">
    <property type="entry name" value="REC"/>
    <property type="match status" value="1"/>
</dbReference>
<feature type="domain" description="Response regulatory" evidence="3">
    <location>
        <begin position="5"/>
        <end position="121"/>
    </location>
</feature>
<evidence type="ECO:0000256" key="2">
    <source>
        <dbReference type="PROSITE-ProRule" id="PRU00169"/>
    </source>
</evidence>
<dbReference type="InterPro" id="IPR050595">
    <property type="entry name" value="Bact_response_regulator"/>
</dbReference>
<name>A0A8J6XUX0_9CYAN</name>
<organism evidence="4 5">
    <name type="scientific">Iningainema tapete BLCC-T55</name>
    <dbReference type="NCBI Taxonomy" id="2748662"/>
    <lineage>
        <taxon>Bacteria</taxon>
        <taxon>Bacillati</taxon>
        <taxon>Cyanobacteriota</taxon>
        <taxon>Cyanophyceae</taxon>
        <taxon>Nostocales</taxon>
        <taxon>Scytonemataceae</taxon>
        <taxon>Iningainema tapete</taxon>
    </lineage>
</organism>
<dbReference type="PANTHER" id="PTHR44591:SF23">
    <property type="entry name" value="CHEY SUBFAMILY"/>
    <property type="match status" value="1"/>
</dbReference>
<feature type="modified residue" description="4-aspartylphosphate" evidence="2">
    <location>
        <position position="54"/>
    </location>
</feature>
<comment type="caution">
    <text evidence="4">The sequence shown here is derived from an EMBL/GenBank/DDBJ whole genome shotgun (WGS) entry which is preliminary data.</text>
</comment>
<dbReference type="AlphaFoldDB" id="A0A8J6XUX0"/>
<dbReference type="Proteomes" id="UP000629098">
    <property type="component" value="Unassembled WGS sequence"/>
</dbReference>
<accession>A0A8J6XUX0</accession>
<dbReference type="GO" id="GO:0000160">
    <property type="term" value="P:phosphorelay signal transduction system"/>
    <property type="evidence" value="ECO:0007669"/>
    <property type="project" value="InterPro"/>
</dbReference>
<dbReference type="PANTHER" id="PTHR44591">
    <property type="entry name" value="STRESS RESPONSE REGULATOR PROTEIN 1"/>
    <property type="match status" value="1"/>
</dbReference>
<dbReference type="SUPFAM" id="SSF52172">
    <property type="entry name" value="CheY-like"/>
    <property type="match status" value="1"/>
</dbReference>
<reference evidence="4" key="1">
    <citation type="submission" date="2020-09" db="EMBL/GenBank/DDBJ databases">
        <title>Iningainema tapete sp. nov. (Scytonemataceae, Cyanobacteria) from greenhouses in central Florida (USA) produces two types of nodularin with biosynthetic potential for microcystin-LR and anabaenopeptins.</title>
        <authorList>
            <person name="Berthold D.E."/>
            <person name="Lefler F.W."/>
            <person name="Huang I.-S."/>
            <person name="Abdulla H."/>
            <person name="Zimba P.V."/>
            <person name="Laughinghouse H.D. IV."/>
        </authorList>
    </citation>
    <scope>NUCLEOTIDE SEQUENCE</scope>
    <source>
        <strain evidence="4">BLCCT55</strain>
    </source>
</reference>
<protein>
    <submittedName>
        <fullName evidence="4">Response regulator</fullName>
    </submittedName>
</protein>
<dbReference type="Gene3D" id="3.40.50.2300">
    <property type="match status" value="1"/>
</dbReference>
<dbReference type="Pfam" id="PF00072">
    <property type="entry name" value="Response_reg"/>
    <property type="match status" value="1"/>
</dbReference>
<dbReference type="InterPro" id="IPR011006">
    <property type="entry name" value="CheY-like_superfamily"/>
</dbReference>
<evidence type="ECO:0000256" key="1">
    <source>
        <dbReference type="ARBA" id="ARBA00022553"/>
    </source>
</evidence>
<keyword evidence="5" id="KW-1185">Reference proteome</keyword>